<organism evidence="3 4">
    <name type="scientific">Kolteria novifilia</name>
    <dbReference type="NCBI Taxonomy" id="2527975"/>
    <lineage>
        <taxon>Bacteria</taxon>
        <taxon>Pseudomonadati</taxon>
        <taxon>Planctomycetota</taxon>
        <taxon>Planctomycetia</taxon>
        <taxon>Kolteriales</taxon>
        <taxon>Kolteriaceae</taxon>
        <taxon>Kolteria</taxon>
    </lineage>
</organism>
<dbReference type="Gene3D" id="2.30.30.350">
    <property type="entry name" value="mobile metagenome of vibrio cholerae. Integron cassette protein vch_cass4"/>
    <property type="match status" value="1"/>
</dbReference>
<proteinExistence type="predicted"/>
<accession>A0A518BCL9</accession>
<feature type="compositionally biased region" description="Polar residues" evidence="1">
    <location>
        <begin position="1"/>
        <end position="16"/>
    </location>
</feature>
<feature type="domain" description="DUF3601" evidence="2">
    <location>
        <begin position="19"/>
        <end position="90"/>
    </location>
</feature>
<sequence length="99" mass="11590">MGPTNGHWTSHSSPLQSDDYRRSGKRYRVAKEFVDFDGDRHPVDERWLFLGSPFLPYDDGLSLFVSVDGTREWHIRLQQREETQKEIIEDLETHAAEEA</sequence>
<dbReference type="RefSeq" id="WP_145263131.1">
    <property type="nucleotide sequence ID" value="NZ_CP036279.1"/>
</dbReference>
<dbReference type="Pfam" id="PF12208">
    <property type="entry name" value="DUF3601"/>
    <property type="match status" value="1"/>
</dbReference>
<evidence type="ECO:0000313" key="3">
    <source>
        <dbReference type="EMBL" id="QDU64728.1"/>
    </source>
</evidence>
<dbReference type="AlphaFoldDB" id="A0A518BCL9"/>
<name>A0A518BCL9_9BACT</name>
<evidence type="ECO:0000256" key="1">
    <source>
        <dbReference type="SAM" id="MobiDB-lite"/>
    </source>
</evidence>
<dbReference type="InterPro" id="IPR022020">
    <property type="entry name" value="DUF3601"/>
</dbReference>
<protein>
    <recommendedName>
        <fullName evidence="2">DUF3601 domain-containing protein</fullName>
    </recommendedName>
</protein>
<dbReference type="EMBL" id="CP036279">
    <property type="protein sequence ID" value="QDU64728.1"/>
    <property type="molecule type" value="Genomic_DNA"/>
</dbReference>
<gene>
    <name evidence="3" type="ORF">Pan216_56200</name>
</gene>
<reference evidence="3 4" key="1">
    <citation type="submission" date="2019-02" db="EMBL/GenBank/DDBJ databases">
        <title>Deep-cultivation of Planctomycetes and their phenomic and genomic characterization uncovers novel biology.</title>
        <authorList>
            <person name="Wiegand S."/>
            <person name="Jogler M."/>
            <person name="Boedeker C."/>
            <person name="Pinto D."/>
            <person name="Vollmers J."/>
            <person name="Rivas-Marin E."/>
            <person name="Kohn T."/>
            <person name="Peeters S.H."/>
            <person name="Heuer A."/>
            <person name="Rast P."/>
            <person name="Oberbeckmann S."/>
            <person name="Bunk B."/>
            <person name="Jeske O."/>
            <person name="Meyerdierks A."/>
            <person name="Storesund J.E."/>
            <person name="Kallscheuer N."/>
            <person name="Luecker S."/>
            <person name="Lage O.M."/>
            <person name="Pohl T."/>
            <person name="Merkel B.J."/>
            <person name="Hornburger P."/>
            <person name="Mueller R.-W."/>
            <person name="Bruemmer F."/>
            <person name="Labrenz M."/>
            <person name="Spormann A.M."/>
            <person name="Op den Camp H."/>
            <person name="Overmann J."/>
            <person name="Amann R."/>
            <person name="Jetten M.S.M."/>
            <person name="Mascher T."/>
            <person name="Medema M.H."/>
            <person name="Devos D.P."/>
            <person name="Kaster A.-K."/>
            <person name="Ovreas L."/>
            <person name="Rohde M."/>
            <person name="Galperin M.Y."/>
            <person name="Jogler C."/>
        </authorList>
    </citation>
    <scope>NUCLEOTIDE SEQUENCE [LARGE SCALE GENOMIC DNA]</scope>
    <source>
        <strain evidence="3 4">Pan216</strain>
    </source>
</reference>
<dbReference type="KEGG" id="knv:Pan216_56200"/>
<evidence type="ECO:0000313" key="4">
    <source>
        <dbReference type="Proteomes" id="UP000317093"/>
    </source>
</evidence>
<dbReference type="Proteomes" id="UP000317093">
    <property type="component" value="Chromosome"/>
</dbReference>
<evidence type="ECO:0000259" key="2">
    <source>
        <dbReference type="Pfam" id="PF12208"/>
    </source>
</evidence>
<feature type="region of interest" description="Disordered" evidence="1">
    <location>
        <begin position="1"/>
        <end position="21"/>
    </location>
</feature>
<dbReference type="OrthoDB" id="7597336at2"/>
<keyword evidence="4" id="KW-1185">Reference proteome</keyword>